<name>A0A8J2XQ33_9BACT</name>
<dbReference type="Pfam" id="PF14257">
    <property type="entry name" value="DUF4349"/>
    <property type="match status" value="1"/>
</dbReference>
<gene>
    <name evidence="4" type="ORF">GCM10011511_03350</name>
</gene>
<dbReference type="EMBL" id="BMJC01000001">
    <property type="protein sequence ID" value="GGA83573.1"/>
    <property type="molecule type" value="Genomic_DNA"/>
</dbReference>
<evidence type="ECO:0000256" key="1">
    <source>
        <dbReference type="SAM" id="MobiDB-lite"/>
    </source>
</evidence>
<accession>A0A8J2XQ33</accession>
<sequence>MRPAEEKAASADSTKASVAVINGDEQPNIDNDAPKQTGNKAVALPAANPDWDKKIVKTADLNLEVKDFGLFTHRLHEAVRLSGGYIAQEEQTQSVTEISNSVTIKVPVANFDDLLMKLPSDSEKLVDKKISSQDVTMEVVDTKSRLETKKEVRERYLELLRQAHTMKDILAVQNEINDIQGEMDQASGRIAWLGHSAAYSTINLKFYQVLAPGFPQETSPSFFRQLTDSFSEGWKDLSSLLLGLMRLWPLWIGVGFGAYWLRKTMRAAKVK</sequence>
<keyword evidence="2" id="KW-0812">Transmembrane</keyword>
<reference evidence="4" key="2">
    <citation type="submission" date="2020-09" db="EMBL/GenBank/DDBJ databases">
        <authorList>
            <person name="Sun Q."/>
            <person name="Zhou Y."/>
        </authorList>
    </citation>
    <scope>NUCLEOTIDE SEQUENCE</scope>
    <source>
        <strain evidence="4">CGMCC 1.15448</strain>
    </source>
</reference>
<keyword evidence="2" id="KW-1133">Transmembrane helix</keyword>
<organism evidence="4 5">
    <name type="scientific">Puia dinghuensis</name>
    <dbReference type="NCBI Taxonomy" id="1792502"/>
    <lineage>
        <taxon>Bacteria</taxon>
        <taxon>Pseudomonadati</taxon>
        <taxon>Bacteroidota</taxon>
        <taxon>Chitinophagia</taxon>
        <taxon>Chitinophagales</taxon>
        <taxon>Chitinophagaceae</taxon>
        <taxon>Puia</taxon>
    </lineage>
</organism>
<evidence type="ECO:0000259" key="3">
    <source>
        <dbReference type="Pfam" id="PF14257"/>
    </source>
</evidence>
<feature type="domain" description="DUF4349" evidence="3">
    <location>
        <begin position="53"/>
        <end position="261"/>
    </location>
</feature>
<keyword evidence="2" id="KW-0472">Membrane</keyword>
<dbReference type="AlphaFoldDB" id="A0A8J2XQ33"/>
<evidence type="ECO:0000256" key="2">
    <source>
        <dbReference type="SAM" id="Phobius"/>
    </source>
</evidence>
<proteinExistence type="predicted"/>
<protein>
    <recommendedName>
        <fullName evidence="3">DUF4349 domain-containing protein</fullName>
    </recommendedName>
</protein>
<feature type="region of interest" description="Disordered" evidence="1">
    <location>
        <begin position="1"/>
        <end position="36"/>
    </location>
</feature>
<dbReference type="Proteomes" id="UP000607559">
    <property type="component" value="Unassembled WGS sequence"/>
</dbReference>
<reference evidence="4" key="1">
    <citation type="journal article" date="2014" name="Int. J. Syst. Evol. Microbiol.">
        <title>Complete genome sequence of Corynebacterium casei LMG S-19264T (=DSM 44701T), isolated from a smear-ripened cheese.</title>
        <authorList>
            <consortium name="US DOE Joint Genome Institute (JGI-PGF)"/>
            <person name="Walter F."/>
            <person name="Albersmeier A."/>
            <person name="Kalinowski J."/>
            <person name="Ruckert C."/>
        </authorList>
    </citation>
    <scope>NUCLEOTIDE SEQUENCE</scope>
    <source>
        <strain evidence="4">CGMCC 1.15448</strain>
    </source>
</reference>
<feature type="transmembrane region" description="Helical" evidence="2">
    <location>
        <begin position="240"/>
        <end position="261"/>
    </location>
</feature>
<evidence type="ECO:0000313" key="4">
    <source>
        <dbReference type="EMBL" id="GGA83573.1"/>
    </source>
</evidence>
<evidence type="ECO:0000313" key="5">
    <source>
        <dbReference type="Proteomes" id="UP000607559"/>
    </source>
</evidence>
<comment type="caution">
    <text evidence="4">The sequence shown here is derived from an EMBL/GenBank/DDBJ whole genome shotgun (WGS) entry which is preliminary data.</text>
</comment>
<keyword evidence="5" id="KW-1185">Reference proteome</keyword>
<dbReference type="InterPro" id="IPR025645">
    <property type="entry name" value="DUF4349"/>
</dbReference>